<accession>K0SG60</accession>
<dbReference type="Proteomes" id="UP000266841">
    <property type="component" value="Unassembled WGS sequence"/>
</dbReference>
<feature type="compositionally biased region" description="Basic residues" evidence="1">
    <location>
        <begin position="31"/>
        <end position="41"/>
    </location>
</feature>
<name>K0SG60_THAOC</name>
<organism evidence="2 3">
    <name type="scientific">Thalassiosira oceanica</name>
    <name type="common">Marine diatom</name>
    <dbReference type="NCBI Taxonomy" id="159749"/>
    <lineage>
        <taxon>Eukaryota</taxon>
        <taxon>Sar</taxon>
        <taxon>Stramenopiles</taxon>
        <taxon>Ochrophyta</taxon>
        <taxon>Bacillariophyta</taxon>
        <taxon>Coscinodiscophyceae</taxon>
        <taxon>Thalassiosirophycidae</taxon>
        <taxon>Thalassiosirales</taxon>
        <taxon>Thalassiosiraceae</taxon>
        <taxon>Thalassiosira</taxon>
    </lineage>
</organism>
<dbReference type="EMBL" id="AGNL01016402">
    <property type="protein sequence ID" value="EJK65108.1"/>
    <property type="molecule type" value="Genomic_DNA"/>
</dbReference>
<evidence type="ECO:0000313" key="2">
    <source>
        <dbReference type="EMBL" id="EJK65108.1"/>
    </source>
</evidence>
<evidence type="ECO:0000313" key="3">
    <source>
        <dbReference type="Proteomes" id="UP000266841"/>
    </source>
</evidence>
<reference evidence="2 3" key="1">
    <citation type="journal article" date="2012" name="Genome Biol.">
        <title>Genome and low-iron response of an oceanic diatom adapted to chronic iron limitation.</title>
        <authorList>
            <person name="Lommer M."/>
            <person name="Specht M."/>
            <person name="Roy A.S."/>
            <person name="Kraemer L."/>
            <person name="Andreson R."/>
            <person name="Gutowska M.A."/>
            <person name="Wolf J."/>
            <person name="Bergner S.V."/>
            <person name="Schilhabel M.B."/>
            <person name="Klostermeier U.C."/>
            <person name="Beiko R.G."/>
            <person name="Rosenstiel P."/>
            <person name="Hippler M."/>
            <person name="Laroche J."/>
        </authorList>
    </citation>
    <scope>NUCLEOTIDE SEQUENCE [LARGE SCALE GENOMIC DNA]</scope>
    <source>
        <strain evidence="2 3">CCMP1005</strain>
    </source>
</reference>
<proteinExistence type="predicted"/>
<sequence length="104" mass="10669">MDRKGRRGRGPVLAADKEVSHETLSGGGGRTHLRSASRRRNGGPCGRRQVAATPPAPISVAVGTIPTLALAATARHGAAGVRGTKFGECGGQKFDPNNQTIETG</sequence>
<evidence type="ECO:0000256" key="1">
    <source>
        <dbReference type="SAM" id="MobiDB-lite"/>
    </source>
</evidence>
<feature type="region of interest" description="Disordered" evidence="1">
    <location>
        <begin position="1"/>
        <end position="52"/>
    </location>
</feature>
<dbReference type="AlphaFoldDB" id="K0SG60"/>
<comment type="caution">
    <text evidence="2">The sequence shown here is derived from an EMBL/GenBank/DDBJ whole genome shotgun (WGS) entry which is preliminary data.</text>
</comment>
<gene>
    <name evidence="2" type="ORF">THAOC_14082</name>
</gene>
<keyword evidence="3" id="KW-1185">Reference proteome</keyword>
<protein>
    <submittedName>
        <fullName evidence="2">Uncharacterized protein</fullName>
    </submittedName>
</protein>